<reference evidence="2" key="1">
    <citation type="submission" date="2015-08" db="EMBL/GenBank/DDBJ databases">
        <authorList>
            <person name="Varghese N."/>
        </authorList>
    </citation>
    <scope>NUCLEOTIDE SEQUENCE [LARGE SCALE GENOMIC DNA]</scope>
    <source>
        <strain evidence="2">JCM 18476</strain>
    </source>
</reference>
<evidence type="ECO:0000313" key="2">
    <source>
        <dbReference type="Proteomes" id="UP000182769"/>
    </source>
</evidence>
<dbReference type="Proteomes" id="UP000182769">
    <property type="component" value="Unassembled WGS sequence"/>
</dbReference>
<evidence type="ECO:0000313" key="1">
    <source>
        <dbReference type="EMBL" id="CUB05956.1"/>
    </source>
</evidence>
<name>A0A0K6IS72_9GAMM</name>
<proteinExistence type="predicted"/>
<dbReference type="EMBL" id="CYHG01000014">
    <property type="protein sequence ID" value="CUB05956.1"/>
    <property type="molecule type" value="Genomic_DNA"/>
</dbReference>
<sequence>MDSANNKLYKEKPTLYNLIDGELEKILKRKPRDEARKALVWGNLFYGAKNRKSVSIKTISSSEVAVKDRHWYEEVIKGFNIEDYIKP</sequence>
<organism evidence="1 2">
    <name type="scientific">Marinomonas fungiae</name>
    <dbReference type="NCBI Taxonomy" id="1137284"/>
    <lineage>
        <taxon>Bacteria</taxon>
        <taxon>Pseudomonadati</taxon>
        <taxon>Pseudomonadota</taxon>
        <taxon>Gammaproteobacteria</taxon>
        <taxon>Oceanospirillales</taxon>
        <taxon>Oceanospirillaceae</taxon>
        <taxon>Marinomonas</taxon>
    </lineage>
</organism>
<dbReference type="STRING" id="1137284.GCA_001418205_03286"/>
<dbReference type="AlphaFoldDB" id="A0A0K6IS72"/>
<protein>
    <submittedName>
        <fullName evidence="1">Uncharacterized protein</fullName>
    </submittedName>
</protein>
<keyword evidence="2" id="KW-1185">Reference proteome</keyword>
<dbReference type="RefSeq" id="WP_055464311.1">
    <property type="nucleotide sequence ID" value="NZ_CYHG01000014.1"/>
</dbReference>
<gene>
    <name evidence="1" type="ORF">Ga0061065_11415</name>
</gene>
<accession>A0A0K6IS72</accession>